<evidence type="ECO:0000256" key="3">
    <source>
        <dbReference type="ARBA" id="ARBA00022543"/>
    </source>
</evidence>
<comment type="catalytic activity">
    <reaction evidence="1">
        <text>ATP + protein L-histidine = ADP + protein N-phospho-L-histidine.</text>
        <dbReference type="EC" id="2.7.13.3"/>
    </reaction>
</comment>
<keyword evidence="21" id="KW-1185">Reference proteome</keyword>
<evidence type="ECO:0000256" key="4">
    <source>
        <dbReference type="ARBA" id="ARBA00022553"/>
    </source>
</evidence>
<dbReference type="InterPro" id="IPR003018">
    <property type="entry name" value="GAF"/>
</dbReference>
<dbReference type="SMART" id="SM00086">
    <property type="entry name" value="PAC"/>
    <property type="match status" value="1"/>
</dbReference>
<keyword evidence="14" id="KW-0843">Virulence</keyword>
<dbReference type="Proteomes" id="UP000652427">
    <property type="component" value="Unassembled WGS sequence"/>
</dbReference>
<evidence type="ECO:0000256" key="5">
    <source>
        <dbReference type="ARBA" id="ARBA00022606"/>
    </source>
</evidence>
<dbReference type="SUPFAM" id="SSF55781">
    <property type="entry name" value="GAF domain-like"/>
    <property type="match status" value="1"/>
</dbReference>
<dbReference type="InterPro" id="IPR013767">
    <property type="entry name" value="PAS_fold"/>
</dbReference>
<protein>
    <recommendedName>
        <fullName evidence="2">histidine kinase</fullName>
        <ecNumber evidence="2">2.7.13.3</ecNumber>
    </recommendedName>
</protein>
<dbReference type="EMBL" id="JABWMH010000003">
    <property type="protein sequence ID" value="NVD28029.1"/>
    <property type="molecule type" value="Genomic_DNA"/>
</dbReference>
<dbReference type="Pfam" id="PF13426">
    <property type="entry name" value="PAS_9"/>
    <property type="match status" value="1"/>
</dbReference>
<organism evidence="20 21">
    <name type="scientific">Parasphingorhabdus flavimaris</name>
    <dbReference type="NCBI Taxonomy" id="266812"/>
    <lineage>
        <taxon>Bacteria</taxon>
        <taxon>Pseudomonadati</taxon>
        <taxon>Pseudomonadota</taxon>
        <taxon>Alphaproteobacteria</taxon>
        <taxon>Sphingomonadales</taxon>
        <taxon>Sphingomonadaceae</taxon>
        <taxon>Parasphingorhabdus</taxon>
    </lineage>
</organism>
<keyword evidence="10" id="KW-0547">Nucleotide-binding</keyword>
<evidence type="ECO:0000256" key="9">
    <source>
        <dbReference type="ARBA" id="ARBA00022737"/>
    </source>
</evidence>
<dbReference type="CDD" id="cd00130">
    <property type="entry name" value="PAS"/>
    <property type="match status" value="1"/>
</dbReference>
<sequence>MVQTTRSPDGEIQSFASVQAKLASCSKVVGEAFFPVMVEALAEALSVRSVFLSTLHPTDPSKACTVAVWDNGPGENFEYQLEHTPCANIVEQGACCFPDNIVDLFPQDHMLNEMGAKSYIGTPLRTSSGEILGLLAVLDDKTIAYPEQATEIVELFSGRAAAELERLATSSLNERLGRIVEDSVSEVYVFGADSYYFELVNRGARENLGYSMEELRHLTPWDLKPHYSKDEFIEFVTPLRNGDVPSLLFEAVHERKDGSHYDVAVQLQFFPGVENLFYASITDITDARRAERAQAHLAAIVASSNEAIISKTLNSIITSWNDGAEKIFGYPAEEMIGKSIRLLIPPERQEEEDDILARMNRGEKISNYETVRVARDGRRVDVAVNVSPIYDAAGNVVGASKIAHDISERKRAEERERLLMGEVNHRAKNMLTLVQVIARQTAANDAMTFVQRFEERILALSASHDVLLNSGWQDIPLQELVQSQLAHFRDTLGSRIKLMGPPLKITAPAAQAIGMAVHELATNAAKYGALSNDDGIIEIDWKIEQSGEAEPDFSMHWTERGGPVVEKPTRNGFGSTVIDRLLAASLEGEVDLEWEPAGLVCRISCRAAKLLSGSAAAGRDSNAVIQLRKPRTETTRRILVVEDEILIGLEISEVLKDAGFDILGPVTTVGGALEQLENELCDAAVLDINLGKETSEPVAKLLSQMGTPYLSVSGRSAEDRPAAFSGSQHLAKPIQSALLVKEVGEMLAATAPPSAGQAH</sequence>
<keyword evidence="3" id="KW-0600">Photoreceptor protein</keyword>
<proteinExistence type="predicted"/>
<evidence type="ECO:0000256" key="8">
    <source>
        <dbReference type="ARBA" id="ARBA00022679"/>
    </source>
</evidence>
<evidence type="ECO:0000256" key="12">
    <source>
        <dbReference type="ARBA" id="ARBA00022840"/>
    </source>
</evidence>
<accession>A0ABX2N2Y2</accession>
<comment type="caution">
    <text evidence="20">The sequence shown here is derived from an EMBL/GenBank/DDBJ whole genome shotgun (WGS) entry which is preliminary data.</text>
</comment>
<feature type="domain" description="Response regulatory" evidence="17">
    <location>
        <begin position="637"/>
        <end position="747"/>
    </location>
</feature>
<gene>
    <name evidence="20" type="ORF">HUO14_08950</name>
</gene>
<dbReference type="RefSeq" id="WP_176279572.1">
    <property type="nucleotide sequence ID" value="NZ_JABWMH010000003.1"/>
</dbReference>
<evidence type="ECO:0000259" key="18">
    <source>
        <dbReference type="PROSITE" id="PS50112"/>
    </source>
</evidence>
<dbReference type="PROSITE" id="PS50112">
    <property type="entry name" value="PAS"/>
    <property type="match status" value="1"/>
</dbReference>
<evidence type="ECO:0000256" key="6">
    <source>
        <dbReference type="ARBA" id="ARBA00022630"/>
    </source>
</evidence>
<keyword evidence="12" id="KW-0067">ATP-binding</keyword>
<keyword evidence="8" id="KW-0808">Transferase</keyword>
<evidence type="ECO:0000256" key="15">
    <source>
        <dbReference type="ARBA" id="ARBA00023170"/>
    </source>
</evidence>
<keyword evidence="6" id="KW-0285">Flavoprotein</keyword>
<dbReference type="InterPro" id="IPR001789">
    <property type="entry name" value="Sig_transdc_resp-reg_receiver"/>
</dbReference>
<reference evidence="20 21" key="1">
    <citation type="submission" date="2020-06" db="EMBL/GenBank/DDBJ databases">
        <authorList>
            <person name="Kim S.-J."/>
            <person name="Park S.-J."/>
        </authorList>
    </citation>
    <scope>NUCLEOTIDE SEQUENCE [LARGE SCALE GENOMIC DNA]</scope>
    <source>
        <strain evidence="20 21">SW-151</strain>
    </source>
</reference>
<feature type="modified residue" description="4-aspartylphosphate" evidence="16">
    <location>
        <position position="687"/>
    </location>
</feature>
<dbReference type="PANTHER" id="PTHR41523:SF8">
    <property type="entry name" value="ETHYLENE RESPONSE SENSOR PROTEIN"/>
    <property type="match status" value="1"/>
</dbReference>
<dbReference type="EC" id="2.7.13.3" evidence="2"/>
<feature type="domain" description="PAC" evidence="19">
    <location>
        <begin position="366"/>
        <end position="418"/>
    </location>
</feature>
<dbReference type="Pfam" id="PF07536">
    <property type="entry name" value="HWE_HK"/>
    <property type="match status" value="1"/>
</dbReference>
<dbReference type="InterPro" id="IPR001610">
    <property type="entry name" value="PAC"/>
</dbReference>
<dbReference type="SMART" id="SM00091">
    <property type="entry name" value="PAS"/>
    <property type="match status" value="2"/>
</dbReference>
<feature type="domain" description="PAS" evidence="18">
    <location>
        <begin position="293"/>
        <end position="363"/>
    </location>
</feature>
<keyword evidence="15" id="KW-0675">Receptor</keyword>
<evidence type="ECO:0000256" key="11">
    <source>
        <dbReference type="ARBA" id="ARBA00022777"/>
    </source>
</evidence>
<dbReference type="Pfam" id="PF00989">
    <property type="entry name" value="PAS"/>
    <property type="match status" value="1"/>
</dbReference>
<evidence type="ECO:0000313" key="21">
    <source>
        <dbReference type="Proteomes" id="UP000652427"/>
    </source>
</evidence>
<dbReference type="PROSITE" id="PS50110">
    <property type="entry name" value="RESPONSE_REGULATORY"/>
    <property type="match status" value="1"/>
</dbReference>
<evidence type="ECO:0000256" key="7">
    <source>
        <dbReference type="ARBA" id="ARBA00022643"/>
    </source>
</evidence>
<evidence type="ECO:0000313" key="20">
    <source>
        <dbReference type="EMBL" id="NVD28029.1"/>
    </source>
</evidence>
<keyword evidence="5" id="KW-0716">Sensory transduction</keyword>
<evidence type="ECO:0000256" key="14">
    <source>
        <dbReference type="ARBA" id="ARBA00023026"/>
    </source>
</evidence>
<dbReference type="PANTHER" id="PTHR41523">
    <property type="entry name" value="TWO-COMPONENT SYSTEM SENSOR PROTEIN"/>
    <property type="match status" value="1"/>
</dbReference>
<dbReference type="InterPro" id="IPR036890">
    <property type="entry name" value="HATPase_C_sf"/>
</dbReference>
<evidence type="ECO:0000256" key="1">
    <source>
        <dbReference type="ARBA" id="ARBA00000085"/>
    </source>
</evidence>
<evidence type="ECO:0000259" key="17">
    <source>
        <dbReference type="PROSITE" id="PS50110"/>
    </source>
</evidence>
<evidence type="ECO:0000256" key="13">
    <source>
        <dbReference type="ARBA" id="ARBA00022991"/>
    </source>
</evidence>
<evidence type="ECO:0000259" key="19">
    <source>
        <dbReference type="PROSITE" id="PS50113"/>
    </source>
</evidence>
<dbReference type="InterPro" id="IPR000700">
    <property type="entry name" value="PAS-assoc_C"/>
</dbReference>
<name>A0ABX2N2Y2_9SPHN</name>
<dbReference type="InterPro" id="IPR029016">
    <property type="entry name" value="GAF-like_dom_sf"/>
</dbReference>
<dbReference type="InterPro" id="IPR011102">
    <property type="entry name" value="Sig_transdc_His_kinase_HWE"/>
</dbReference>
<keyword evidence="4 16" id="KW-0597">Phosphoprotein</keyword>
<dbReference type="InterPro" id="IPR000014">
    <property type="entry name" value="PAS"/>
</dbReference>
<dbReference type="SMART" id="SM00448">
    <property type="entry name" value="REC"/>
    <property type="match status" value="1"/>
</dbReference>
<evidence type="ECO:0000256" key="10">
    <source>
        <dbReference type="ARBA" id="ARBA00022741"/>
    </source>
</evidence>
<evidence type="ECO:0000256" key="16">
    <source>
        <dbReference type="PROSITE-ProRule" id="PRU00169"/>
    </source>
</evidence>
<dbReference type="Gene3D" id="3.30.450.20">
    <property type="entry name" value="PAS domain"/>
    <property type="match status" value="2"/>
</dbReference>
<keyword evidence="13" id="KW-0157">Chromophore</keyword>
<evidence type="ECO:0000256" key="2">
    <source>
        <dbReference type="ARBA" id="ARBA00012438"/>
    </source>
</evidence>
<dbReference type="SUPFAM" id="SSF55785">
    <property type="entry name" value="PYP-like sensor domain (PAS domain)"/>
    <property type="match status" value="2"/>
</dbReference>
<keyword evidence="11" id="KW-0418">Kinase</keyword>
<dbReference type="Pfam" id="PF01590">
    <property type="entry name" value="GAF"/>
    <property type="match status" value="1"/>
</dbReference>
<dbReference type="Gene3D" id="3.30.450.40">
    <property type="match status" value="1"/>
</dbReference>
<dbReference type="InterPro" id="IPR035965">
    <property type="entry name" value="PAS-like_dom_sf"/>
</dbReference>
<dbReference type="Gene3D" id="3.30.565.10">
    <property type="entry name" value="Histidine kinase-like ATPase, C-terminal domain"/>
    <property type="match status" value="1"/>
</dbReference>
<keyword evidence="7" id="KW-0288">FMN</keyword>
<dbReference type="NCBIfam" id="TIGR00229">
    <property type="entry name" value="sensory_box"/>
    <property type="match status" value="2"/>
</dbReference>
<dbReference type="Gene3D" id="3.40.50.2300">
    <property type="match status" value="1"/>
</dbReference>
<dbReference type="SUPFAM" id="SSF52172">
    <property type="entry name" value="CheY-like"/>
    <property type="match status" value="1"/>
</dbReference>
<keyword evidence="9" id="KW-0677">Repeat</keyword>
<dbReference type="InterPro" id="IPR011006">
    <property type="entry name" value="CheY-like_superfamily"/>
</dbReference>
<dbReference type="SMART" id="SM00065">
    <property type="entry name" value="GAF"/>
    <property type="match status" value="1"/>
</dbReference>
<dbReference type="PROSITE" id="PS50113">
    <property type="entry name" value="PAC"/>
    <property type="match status" value="1"/>
</dbReference>
<dbReference type="SMART" id="SM00911">
    <property type="entry name" value="HWE_HK"/>
    <property type="match status" value="1"/>
</dbReference>